<dbReference type="Proteomes" id="UP000603227">
    <property type="component" value="Unassembled WGS sequence"/>
</dbReference>
<keyword evidence="10" id="KW-1185">Reference proteome</keyword>
<keyword evidence="4 5" id="KW-0720">Serine protease</keyword>
<evidence type="ECO:0000256" key="7">
    <source>
        <dbReference type="SAM" id="SignalP"/>
    </source>
</evidence>
<dbReference type="InterPro" id="IPR036852">
    <property type="entry name" value="Peptidase_S8/S53_dom_sf"/>
</dbReference>
<dbReference type="InterPro" id="IPR002884">
    <property type="entry name" value="P_dom"/>
</dbReference>
<feature type="active site" description="Charge relay system" evidence="5">
    <location>
        <position position="209"/>
    </location>
</feature>
<name>A0A919GQC3_9ACTN</name>
<evidence type="ECO:0000256" key="3">
    <source>
        <dbReference type="ARBA" id="ARBA00022801"/>
    </source>
</evidence>
<dbReference type="PRINTS" id="PR00723">
    <property type="entry name" value="SUBTILISIN"/>
</dbReference>
<accession>A0A919GQC3</accession>
<dbReference type="InterPro" id="IPR023828">
    <property type="entry name" value="Peptidase_S8_Ser-AS"/>
</dbReference>
<dbReference type="PROSITE" id="PS00136">
    <property type="entry name" value="SUBTILASE_ASP"/>
    <property type="match status" value="1"/>
</dbReference>
<dbReference type="EMBL" id="BNAT01000011">
    <property type="protein sequence ID" value="GHH88807.1"/>
    <property type="molecule type" value="Genomic_DNA"/>
</dbReference>
<dbReference type="PROSITE" id="PS00138">
    <property type="entry name" value="SUBTILASE_SER"/>
    <property type="match status" value="1"/>
</dbReference>
<dbReference type="PANTHER" id="PTHR43806:SF11">
    <property type="entry name" value="CEREVISIN-RELATED"/>
    <property type="match status" value="1"/>
</dbReference>
<dbReference type="PROSITE" id="PS51892">
    <property type="entry name" value="SUBTILASE"/>
    <property type="match status" value="1"/>
</dbReference>
<keyword evidence="2 5" id="KW-0645">Protease</keyword>
<evidence type="ECO:0000313" key="10">
    <source>
        <dbReference type="Proteomes" id="UP000603227"/>
    </source>
</evidence>
<dbReference type="Gene3D" id="2.60.120.260">
    <property type="entry name" value="Galactose-binding domain-like"/>
    <property type="match status" value="3"/>
</dbReference>
<dbReference type="Pfam" id="PF00082">
    <property type="entry name" value="Peptidase_S8"/>
    <property type="match status" value="1"/>
</dbReference>
<dbReference type="PANTHER" id="PTHR43806">
    <property type="entry name" value="PEPTIDASE S8"/>
    <property type="match status" value="1"/>
</dbReference>
<evidence type="ECO:0000256" key="2">
    <source>
        <dbReference type="ARBA" id="ARBA00022670"/>
    </source>
</evidence>
<organism evidence="9 10">
    <name type="scientific">Streptomyces capitiformicae</name>
    <dbReference type="NCBI Taxonomy" id="2014920"/>
    <lineage>
        <taxon>Bacteria</taxon>
        <taxon>Bacillati</taxon>
        <taxon>Actinomycetota</taxon>
        <taxon>Actinomycetes</taxon>
        <taxon>Kitasatosporales</taxon>
        <taxon>Streptomycetaceae</taxon>
        <taxon>Streptomyces</taxon>
    </lineage>
</organism>
<dbReference type="InterPro" id="IPR050131">
    <property type="entry name" value="Peptidase_S8_subtilisin-like"/>
</dbReference>
<feature type="signal peptide" evidence="7">
    <location>
        <begin position="1"/>
        <end position="25"/>
    </location>
</feature>
<dbReference type="InterPro" id="IPR023827">
    <property type="entry name" value="Peptidase_S8_Asp-AS"/>
</dbReference>
<evidence type="ECO:0000256" key="6">
    <source>
        <dbReference type="RuleBase" id="RU003355"/>
    </source>
</evidence>
<dbReference type="AlphaFoldDB" id="A0A919GQC3"/>
<feature type="domain" description="P/Homo B" evidence="8">
    <location>
        <begin position="576"/>
        <end position="698"/>
    </location>
</feature>
<keyword evidence="7" id="KW-0732">Signal</keyword>
<evidence type="ECO:0000313" key="9">
    <source>
        <dbReference type="EMBL" id="GHH88807.1"/>
    </source>
</evidence>
<feature type="chain" id="PRO_5036735547" description="P/Homo B domain-containing protein" evidence="7">
    <location>
        <begin position="26"/>
        <end position="803"/>
    </location>
</feature>
<dbReference type="PROSITE" id="PS51829">
    <property type="entry name" value="P_HOMO_B"/>
    <property type="match status" value="3"/>
</dbReference>
<evidence type="ECO:0000256" key="4">
    <source>
        <dbReference type="ARBA" id="ARBA00022825"/>
    </source>
</evidence>
<feature type="active site" description="Charge relay system" evidence="5">
    <location>
        <position position="389"/>
    </location>
</feature>
<dbReference type="Pfam" id="PF01483">
    <property type="entry name" value="P_proprotein"/>
    <property type="match status" value="3"/>
</dbReference>
<comment type="similarity">
    <text evidence="1 5 6">Belongs to the peptidase S8 family.</text>
</comment>
<feature type="domain" description="P/Homo B" evidence="8">
    <location>
        <begin position="444"/>
        <end position="575"/>
    </location>
</feature>
<reference evidence="9" key="2">
    <citation type="submission" date="2020-09" db="EMBL/GenBank/DDBJ databases">
        <authorList>
            <person name="Sun Q."/>
            <person name="Zhou Y."/>
        </authorList>
    </citation>
    <scope>NUCLEOTIDE SEQUENCE</scope>
    <source>
        <strain evidence="9">CGMCC 4.7403</strain>
    </source>
</reference>
<keyword evidence="3 5" id="KW-0378">Hydrolase</keyword>
<dbReference type="GO" id="GO:0004252">
    <property type="term" value="F:serine-type endopeptidase activity"/>
    <property type="evidence" value="ECO:0007669"/>
    <property type="project" value="UniProtKB-UniRule"/>
</dbReference>
<dbReference type="SUPFAM" id="SSF49785">
    <property type="entry name" value="Galactose-binding domain-like"/>
    <property type="match status" value="3"/>
</dbReference>
<feature type="active site" description="Charge relay system" evidence="5">
    <location>
        <position position="146"/>
    </location>
</feature>
<dbReference type="GO" id="GO:0006508">
    <property type="term" value="P:proteolysis"/>
    <property type="evidence" value="ECO:0007669"/>
    <property type="project" value="UniProtKB-KW"/>
</dbReference>
<evidence type="ECO:0000256" key="5">
    <source>
        <dbReference type="PROSITE-ProRule" id="PRU01240"/>
    </source>
</evidence>
<dbReference type="InterPro" id="IPR008979">
    <property type="entry name" value="Galactose-bd-like_sf"/>
</dbReference>
<protein>
    <recommendedName>
        <fullName evidence="8">P/Homo B domain-containing protein</fullName>
    </recommendedName>
</protein>
<dbReference type="RefSeq" id="WP_189783468.1">
    <property type="nucleotide sequence ID" value="NZ_BNAT01000011.1"/>
</dbReference>
<comment type="caution">
    <text evidence="9">The sequence shown here is derived from an EMBL/GenBank/DDBJ whole genome shotgun (WGS) entry which is preliminary data.</text>
</comment>
<proteinExistence type="inferred from homology"/>
<evidence type="ECO:0000259" key="8">
    <source>
        <dbReference type="PROSITE" id="PS51829"/>
    </source>
</evidence>
<evidence type="ECO:0000256" key="1">
    <source>
        <dbReference type="ARBA" id="ARBA00011073"/>
    </source>
</evidence>
<feature type="domain" description="P/Homo B" evidence="8">
    <location>
        <begin position="725"/>
        <end position="803"/>
    </location>
</feature>
<sequence length="803" mass="81268">MKRPAWALVTAVSAALLFTAIPAHSATLTDDLTPTADGQGPVDPPLFDATQDGSTVRVNVVTDQRADLSSASQAGETLVSYDTLPLVTLRVDGAGLTELSTTPGVVSVTEDIPVAPTLDESTAVIGSDTTTAAGMTGVGSTVAVLDTGVSARHPFLSGRVTSEACFSVNDPAIKATSLCPGGGIAEEGPGAADTGTGPCAAMAAAVCAHGTHVAGIVAGDGTGASGAPAHGVAPGADIAAIQVFTRFDNDKYCGPGASPCILSFASSQAKGLEKVLALKRAGTPIVAANMSLGGNRHTSACDTDPRKAVIDDLLAEGVATVIAAGNNGFADAVSNPGCVSTAVTVGSTTDDDQLSTFSNRGPLLDLLAPGTSIVSSLPGGTYGSRNGTSMAAPHVAGALAVLRQAYPAEAIAGLVSRLASNGTPLTYTGATTPRIDVRAAVGTVTPEPGDGTGKPLAFRFSNDVPVAIPDGAGANVAGAPADSPITVTGHPEGAPNDLAVKVSYSHAWIGDVRLELISPTGKTYLLKSANLSTGGTTYTNNFTVDATGQPSDGKWRVRAVDIDDGSTGSLNTWSLLFPTPFENTTATTIPDTGTATSAIAVSRVTGKASGPLQVYADLTHTKIGDLALTLTSPDNKTFTLKSYGSEAGGTLKTTYGIDATAATAAGTWTLKVTDSTGDSTGKLNAWSLGFLSYENQTVKQIPDDNYEQIWTTVTGLTGTGSARTQVYVHVEHANLANLKIDLVAPDGSLHLLKGSGSPEGPGVIKKTYTVDTSGQPANGVWKLRVDDVLPGNTGTIHNFVLRF</sequence>
<reference evidence="9" key="1">
    <citation type="journal article" date="2014" name="Int. J. Syst. Evol. Microbiol.">
        <title>Complete genome sequence of Corynebacterium casei LMG S-19264T (=DSM 44701T), isolated from a smear-ripened cheese.</title>
        <authorList>
            <consortium name="US DOE Joint Genome Institute (JGI-PGF)"/>
            <person name="Walter F."/>
            <person name="Albersmeier A."/>
            <person name="Kalinowski J."/>
            <person name="Ruckert C."/>
        </authorList>
    </citation>
    <scope>NUCLEOTIDE SEQUENCE</scope>
    <source>
        <strain evidence="9">CGMCC 4.7403</strain>
    </source>
</reference>
<dbReference type="InterPro" id="IPR015500">
    <property type="entry name" value="Peptidase_S8_subtilisin-rel"/>
</dbReference>
<dbReference type="SUPFAM" id="SSF52743">
    <property type="entry name" value="Subtilisin-like"/>
    <property type="match status" value="1"/>
</dbReference>
<dbReference type="InterPro" id="IPR022398">
    <property type="entry name" value="Peptidase_S8_His-AS"/>
</dbReference>
<dbReference type="Gene3D" id="3.40.50.200">
    <property type="entry name" value="Peptidase S8/S53 domain"/>
    <property type="match status" value="1"/>
</dbReference>
<dbReference type="PROSITE" id="PS00137">
    <property type="entry name" value="SUBTILASE_HIS"/>
    <property type="match status" value="1"/>
</dbReference>
<dbReference type="InterPro" id="IPR000209">
    <property type="entry name" value="Peptidase_S8/S53_dom"/>
</dbReference>
<gene>
    <name evidence="9" type="ORF">GCM10017771_35650</name>
</gene>